<dbReference type="Pfam" id="PF13185">
    <property type="entry name" value="GAF_2"/>
    <property type="match status" value="1"/>
</dbReference>
<feature type="region of interest" description="Disordered" evidence="2">
    <location>
        <begin position="559"/>
        <end position="581"/>
    </location>
</feature>
<evidence type="ECO:0000256" key="1">
    <source>
        <dbReference type="ARBA" id="ARBA00022801"/>
    </source>
</evidence>
<dbReference type="PANTHER" id="PTHR43156:SF2">
    <property type="entry name" value="STAGE II SPORULATION PROTEIN E"/>
    <property type="match status" value="1"/>
</dbReference>
<organism evidence="5 6">
    <name type="scientific">Micromonospora rhizosphaerae</name>
    <dbReference type="NCBI Taxonomy" id="568872"/>
    <lineage>
        <taxon>Bacteria</taxon>
        <taxon>Bacillati</taxon>
        <taxon>Actinomycetota</taxon>
        <taxon>Actinomycetes</taxon>
        <taxon>Micromonosporales</taxon>
        <taxon>Micromonosporaceae</taxon>
        <taxon>Micromonospora</taxon>
    </lineage>
</organism>
<dbReference type="Gene3D" id="3.60.40.10">
    <property type="entry name" value="PPM-type phosphatase domain"/>
    <property type="match status" value="1"/>
</dbReference>
<dbReference type="InterPro" id="IPR052016">
    <property type="entry name" value="Bact_Sigma-Reg"/>
</dbReference>
<dbReference type="SMART" id="SM00331">
    <property type="entry name" value="PP2C_SIG"/>
    <property type="match status" value="1"/>
</dbReference>
<dbReference type="EMBL" id="FMHV01000002">
    <property type="protein sequence ID" value="SCL13814.1"/>
    <property type="molecule type" value="Genomic_DNA"/>
</dbReference>
<dbReference type="Gene3D" id="3.30.450.40">
    <property type="match status" value="2"/>
</dbReference>
<feature type="compositionally biased region" description="Basic and acidic residues" evidence="2">
    <location>
        <begin position="565"/>
        <end position="581"/>
    </location>
</feature>
<gene>
    <name evidence="5" type="ORF">GA0070624_0241</name>
</gene>
<proteinExistence type="predicted"/>
<feature type="domain" description="PPM-type phosphatase" evidence="4">
    <location>
        <begin position="344"/>
        <end position="559"/>
    </location>
</feature>
<accession>A0A1C6R9Q2</accession>
<dbReference type="InterPro" id="IPR036457">
    <property type="entry name" value="PPM-type-like_dom_sf"/>
</dbReference>
<keyword evidence="6" id="KW-1185">Reference proteome</keyword>
<keyword evidence="1" id="KW-0378">Hydrolase</keyword>
<feature type="domain" description="GAF" evidence="3">
    <location>
        <begin position="1"/>
        <end position="136"/>
    </location>
</feature>
<evidence type="ECO:0000259" key="3">
    <source>
        <dbReference type="SMART" id="SM00065"/>
    </source>
</evidence>
<dbReference type="InterPro" id="IPR029016">
    <property type="entry name" value="GAF-like_dom_sf"/>
</dbReference>
<dbReference type="Pfam" id="PF01590">
    <property type="entry name" value="GAF"/>
    <property type="match status" value="1"/>
</dbReference>
<feature type="domain" description="GAF" evidence="3">
    <location>
        <begin position="178"/>
        <end position="327"/>
    </location>
</feature>
<dbReference type="AlphaFoldDB" id="A0A1C6R9Q2"/>
<sequence length="581" mass="62773">MVAKIVRVPVALVSLVDDVRQYFPGATGLDQPWATTRQTPLSHSFSRQVVMSAKPLVITDARGDDRVCNNPAIEDLGVVGYAGLPLFDDQGNILGSLCAIDTAPRIWTDAELDLLDDLAAACSAKLRLRITATRAKREVEARVAAQIVAEQLSNRLTLAFDRGQALLAASTAFANTETLDGVVAAVSNLLGGTLGPSQVGLFIRDDQDRIELTSSTQLPPWLADRRPISLTDPLPATDAVRTSTPVFLDDRPAILARYPHLAEEIEAVGWHAIAAAPLPGPGRTMGALFFAWPEPHPLEIDEQAVITSLAGYVAHALQRASHLQDRVFAAETLQRAMLSQLPPLDHLELTARYQPAHHRDQVGGDWYDAVKIDKDLAIVIGDVAGHDINAAAQMGQLRSILRGYLVDRHEPPSALLRRLDNANHLLGNHSIASVCLAYVETTPDGSHLLWSNAGHPPPVLVGPDGSARTLPGRDPLLGASRLLGRTNHRLPLSPGSTLLLYTDGLMERRSETLEEGIARLHSCLAAHAHLSLDELVDAVIAAVPDPGHEDDIAVLALRIPRHRHPPPETGRDEQQPGREAR</sequence>
<dbReference type="InterPro" id="IPR001932">
    <property type="entry name" value="PPM-type_phosphatase-like_dom"/>
</dbReference>
<dbReference type="InterPro" id="IPR003018">
    <property type="entry name" value="GAF"/>
</dbReference>
<evidence type="ECO:0000313" key="6">
    <source>
        <dbReference type="Proteomes" id="UP000199413"/>
    </source>
</evidence>
<dbReference type="PANTHER" id="PTHR43156">
    <property type="entry name" value="STAGE II SPORULATION PROTEIN E-RELATED"/>
    <property type="match status" value="1"/>
</dbReference>
<dbReference type="SUPFAM" id="SSF81606">
    <property type="entry name" value="PP2C-like"/>
    <property type="match status" value="1"/>
</dbReference>
<dbReference type="STRING" id="568872.GA0070624_0241"/>
<dbReference type="OrthoDB" id="118142at2"/>
<dbReference type="GO" id="GO:0016791">
    <property type="term" value="F:phosphatase activity"/>
    <property type="evidence" value="ECO:0007669"/>
    <property type="project" value="TreeGrafter"/>
</dbReference>
<evidence type="ECO:0000259" key="4">
    <source>
        <dbReference type="SMART" id="SM00331"/>
    </source>
</evidence>
<dbReference type="Proteomes" id="UP000199413">
    <property type="component" value="Unassembled WGS sequence"/>
</dbReference>
<evidence type="ECO:0000256" key="2">
    <source>
        <dbReference type="SAM" id="MobiDB-lite"/>
    </source>
</evidence>
<reference evidence="6" key="1">
    <citation type="submission" date="2016-06" db="EMBL/GenBank/DDBJ databases">
        <authorList>
            <person name="Varghese N."/>
            <person name="Submissions Spin"/>
        </authorList>
    </citation>
    <scope>NUCLEOTIDE SEQUENCE [LARGE SCALE GENOMIC DNA]</scope>
    <source>
        <strain evidence="6">DSM 45431</strain>
    </source>
</reference>
<dbReference type="Pfam" id="PF07228">
    <property type="entry name" value="SpoIIE"/>
    <property type="match status" value="1"/>
</dbReference>
<dbReference type="SUPFAM" id="SSF55781">
    <property type="entry name" value="GAF domain-like"/>
    <property type="match status" value="2"/>
</dbReference>
<protein>
    <submittedName>
        <fullName evidence="5">Serine phosphatase RsbU, regulator of sigma subunit</fullName>
    </submittedName>
</protein>
<name>A0A1C6R9Q2_9ACTN</name>
<evidence type="ECO:0000313" key="5">
    <source>
        <dbReference type="EMBL" id="SCL13814.1"/>
    </source>
</evidence>
<dbReference type="SMART" id="SM00065">
    <property type="entry name" value="GAF"/>
    <property type="match status" value="2"/>
</dbReference>